<evidence type="ECO:0000256" key="4">
    <source>
        <dbReference type="ARBA" id="ARBA00023125"/>
    </source>
</evidence>
<dbReference type="PROSITE" id="PS51755">
    <property type="entry name" value="OMPR_PHOB"/>
    <property type="match status" value="1"/>
</dbReference>
<dbReference type="SMART" id="SM00862">
    <property type="entry name" value="Trans_reg_C"/>
    <property type="match status" value="1"/>
</dbReference>
<dbReference type="GO" id="GO:0032993">
    <property type="term" value="C:protein-DNA complex"/>
    <property type="evidence" value="ECO:0007669"/>
    <property type="project" value="TreeGrafter"/>
</dbReference>
<evidence type="ECO:0000256" key="5">
    <source>
        <dbReference type="ARBA" id="ARBA00023163"/>
    </source>
</evidence>
<dbReference type="PANTHER" id="PTHR48111">
    <property type="entry name" value="REGULATOR OF RPOS"/>
    <property type="match status" value="1"/>
</dbReference>
<evidence type="ECO:0000256" key="2">
    <source>
        <dbReference type="ARBA" id="ARBA00023012"/>
    </source>
</evidence>
<feature type="domain" description="OmpR/PhoB-type" evidence="9">
    <location>
        <begin position="171"/>
        <end position="270"/>
    </location>
</feature>
<feature type="domain" description="Response regulatory" evidence="8">
    <location>
        <begin position="48"/>
        <end position="161"/>
    </location>
</feature>
<dbReference type="SUPFAM" id="SSF52172">
    <property type="entry name" value="CheY-like"/>
    <property type="match status" value="1"/>
</dbReference>
<evidence type="ECO:0000313" key="11">
    <source>
        <dbReference type="Proteomes" id="UP000238164"/>
    </source>
</evidence>
<evidence type="ECO:0000256" key="6">
    <source>
        <dbReference type="PROSITE-ProRule" id="PRU00169"/>
    </source>
</evidence>
<evidence type="ECO:0000259" key="9">
    <source>
        <dbReference type="PROSITE" id="PS51755"/>
    </source>
</evidence>
<keyword evidence="11" id="KW-1185">Reference proteome</keyword>
<feature type="DNA-binding region" description="OmpR/PhoB-type" evidence="7">
    <location>
        <begin position="171"/>
        <end position="270"/>
    </location>
</feature>
<dbReference type="CDD" id="cd00383">
    <property type="entry name" value="trans_reg_C"/>
    <property type="match status" value="1"/>
</dbReference>
<dbReference type="GO" id="GO:0006355">
    <property type="term" value="P:regulation of DNA-templated transcription"/>
    <property type="evidence" value="ECO:0007669"/>
    <property type="project" value="InterPro"/>
</dbReference>
<dbReference type="Pfam" id="PF00072">
    <property type="entry name" value="Response_reg"/>
    <property type="match status" value="1"/>
</dbReference>
<keyword evidence="4 7" id="KW-0238">DNA-binding</keyword>
<dbReference type="CDD" id="cd17574">
    <property type="entry name" value="REC_OmpR"/>
    <property type="match status" value="1"/>
</dbReference>
<protein>
    <submittedName>
        <fullName evidence="10">Alkaline phosphatase synthesis transcriptional regulatory protein PhoP</fullName>
    </submittedName>
</protein>
<dbReference type="PROSITE" id="PS50110">
    <property type="entry name" value="RESPONSE_REGULATORY"/>
    <property type="match status" value="1"/>
</dbReference>
<dbReference type="SUPFAM" id="SSF46894">
    <property type="entry name" value="C-terminal effector domain of the bipartite response regulators"/>
    <property type="match status" value="1"/>
</dbReference>
<dbReference type="KEGG" id="mgg:MPLG2_2879"/>
<keyword evidence="5" id="KW-0804">Transcription</keyword>
<dbReference type="AlphaFoldDB" id="A0A2N9JKH4"/>
<proteinExistence type="predicted"/>
<dbReference type="InterPro" id="IPR011006">
    <property type="entry name" value="CheY-like_superfamily"/>
</dbReference>
<keyword evidence="1 6" id="KW-0597">Phosphoprotein</keyword>
<dbReference type="Proteomes" id="UP000238164">
    <property type="component" value="Chromosome 1"/>
</dbReference>
<keyword evidence="2" id="KW-0902">Two-component regulatory system</keyword>
<evidence type="ECO:0000256" key="7">
    <source>
        <dbReference type="PROSITE-ProRule" id="PRU01091"/>
    </source>
</evidence>
<evidence type="ECO:0000259" key="8">
    <source>
        <dbReference type="PROSITE" id="PS50110"/>
    </source>
</evidence>
<organism evidence="10 11">
    <name type="scientific">Micropruina glycogenica</name>
    <dbReference type="NCBI Taxonomy" id="75385"/>
    <lineage>
        <taxon>Bacteria</taxon>
        <taxon>Bacillati</taxon>
        <taxon>Actinomycetota</taxon>
        <taxon>Actinomycetes</taxon>
        <taxon>Propionibacteriales</taxon>
        <taxon>Nocardioidaceae</taxon>
        <taxon>Micropruina</taxon>
    </lineage>
</organism>
<keyword evidence="3" id="KW-0805">Transcription regulation</keyword>
<dbReference type="InterPro" id="IPR001867">
    <property type="entry name" value="OmpR/PhoB-type_DNA-bd"/>
</dbReference>
<dbReference type="SMART" id="SM00448">
    <property type="entry name" value="REC"/>
    <property type="match status" value="1"/>
</dbReference>
<accession>A0A2N9JKH4</accession>
<dbReference type="GO" id="GO:0005829">
    <property type="term" value="C:cytosol"/>
    <property type="evidence" value="ECO:0007669"/>
    <property type="project" value="TreeGrafter"/>
</dbReference>
<dbReference type="InterPro" id="IPR001789">
    <property type="entry name" value="Sig_transdc_resp-reg_receiver"/>
</dbReference>
<dbReference type="GO" id="GO:0000156">
    <property type="term" value="F:phosphorelay response regulator activity"/>
    <property type="evidence" value="ECO:0007669"/>
    <property type="project" value="TreeGrafter"/>
</dbReference>
<evidence type="ECO:0000256" key="1">
    <source>
        <dbReference type="ARBA" id="ARBA00022553"/>
    </source>
</evidence>
<gene>
    <name evidence="10" type="primary">phoP</name>
    <name evidence="10" type="ORF">MPLG2_2879</name>
</gene>
<dbReference type="InterPro" id="IPR039420">
    <property type="entry name" value="WalR-like"/>
</dbReference>
<dbReference type="GO" id="GO:0000976">
    <property type="term" value="F:transcription cis-regulatory region binding"/>
    <property type="evidence" value="ECO:0007669"/>
    <property type="project" value="TreeGrafter"/>
</dbReference>
<dbReference type="InterPro" id="IPR016032">
    <property type="entry name" value="Sig_transdc_resp-reg_C-effctor"/>
</dbReference>
<name>A0A2N9JKH4_9ACTN</name>
<dbReference type="PANTHER" id="PTHR48111:SF4">
    <property type="entry name" value="DNA-BINDING DUAL TRANSCRIPTIONAL REGULATOR OMPR"/>
    <property type="match status" value="1"/>
</dbReference>
<sequence>MCQPAPHMRSSPNFHEKRCGSAAQARVSAAGEGIIAGMSPNLAAAAAHVLVVDDETVLAGLVANYLQRAGFRTSTAFDGDMAVERALAERPDVVVLDLGLPGRDGLEVCREIRRHSDCYIIMLTARNEEIDKLIGLSSGADDYMTKPFSARELVARVQVLLRRPRADRVVEELARTIGLLRIEPDGRRVFVDAVEVEVTRTEFDLLNVLSARPRVAFTRRQVVDAVWGEDWVGDEHLVDVHVLHVRRKLARESPAVFVETVRGVGYRMGPCR</sequence>
<reference evidence="10 11" key="1">
    <citation type="submission" date="2018-02" db="EMBL/GenBank/DDBJ databases">
        <authorList>
            <person name="Cohen D.B."/>
            <person name="Kent A.D."/>
        </authorList>
    </citation>
    <scope>NUCLEOTIDE SEQUENCE [LARGE SCALE GENOMIC DNA]</scope>
    <source>
        <strain evidence="10">1</strain>
    </source>
</reference>
<dbReference type="FunFam" id="3.40.50.2300:FF:000001">
    <property type="entry name" value="DNA-binding response regulator PhoB"/>
    <property type="match status" value="1"/>
</dbReference>
<dbReference type="Gene3D" id="1.10.10.10">
    <property type="entry name" value="Winged helix-like DNA-binding domain superfamily/Winged helix DNA-binding domain"/>
    <property type="match status" value="1"/>
</dbReference>
<dbReference type="EMBL" id="LT985188">
    <property type="protein sequence ID" value="SPD87909.1"/>
    <property type="molecule type" value="Genomic_DNA"/>
</dbReference>
<dbReference type="Pfam" id="PF00486">
    <property type="entry name" value="Trans_reg_C"/>
    <property type="match status" value="1"/>
</dbReference>
<dbReference type="Gene3D" id="3.40.50.2300">
    <property type="match status" value="1"/>
</dbReference>
<dbReference type="Gene3D" id="6.10.250.690">
    <property type="match status" value="1"/>
</dbReference>
<evidence type="ECO:0000256" key="3">
    <source>
        <dbReference type="ARBA" id="ARBA00023015"/>
    </source>
</evidence>
<evidence type="ECO:0000313" key="10">
    <source>
        <dbReference type="EMBL" id="SPD87909.1"/>
    </source>
</evidence>
<dbReference type="InterPro" id="IPR036388">
    <property type="entry name" value="WH-like_DNA-bd_sf"/>
</dbReference>
<feature type="modified residue" description="4-aspartylphosphate" evidence="6">
    <location>
        <position position="97"/>
    </location>
</feature>